<dbReference type="Proteomes" id="UP000297693">
    <property type="component" value="Unassembled WGS sequence"/>
</dbReference>
<proteinExistence type="predicted"/>
<organism evidence="3 4">
    <name type="scientific">Leptospira ognonensis</name>
    <dbReference type="NCBI Taxonomy" id="2484945"/>
    <lineage>
        <taxon>Bacteria</taxon>
        <taxon>Pseudomonadati</taxon>
        <taxon>Spirochaetota</taxon>
        <taxon>Spirochaetia</taxon>
        <taxon>Leptospirales</taxon>
        <taxon>Leptospiraceae</taxon>
        <taxon>Leptospira</taxon>
    </lineage>
</organism>
<sequence>MKNILLILTSSIFFVSACNPLTNKKEDNNSSLSILAIVAGSGSAVTEIPFQLVVGSETSYECNKLVAGHSEKHISESSNFYLKDARLYVHDVKLVKADGTTTDFTLSNDGVWQNGTVALLDFENATGDCVGGTTATNTSLKGFGTAGNYIGVEFKVGVPTALNNLTATSASAPLNSTAMYWSWTSGYKFLKLEWKTTDGVGATGTFHLGGVTCTGSGVTSNLSCSLPNIPTVRVTTTGAVTWSPTAKPVYLDVKALVNGTNTNVAAGGASLTCMSGNATAACKKLLNNVGVNEADGKTLTTQSAFYLKP</sequence>
<accession>A0A4V6QM61</accession>
<keyword evidence="1" id="KW-0732">Signal</keyword>
<comment type="caution">
    <text evidence="3">The sequence shown here is derived from an EMBL/GenBank/DDBJ whole genome shotgun (WGS) entry which is preliminary data.</text>
</comment>
<evidence type="ECO:0000313" key="3">
    <source>
        <dbReference type="EMBL" id="TGL60185.1"/>
    </source>
</evidence>
<feature type="domain" description="Copper-binding protein MbnP-like" evidence="2">
    <location>
        <begin position="47"/>
        <end position="265"/>
    </location>
</feature>
<dbReference type="InterPro" id="IPR046863">
    <property type="entry name" value="MbnP-like_dom"/>
</dbReference>
<name>A0A4V6QM61_9LEPT</name>
<feature type="signal peptide" evidence="1">
    <location>
        <begin position="1"/>
        <end position="17"/>
    </location>
</feature>
<dbReference type="OrthoDB" id="64245at2"/>
<feature type="chain" id="PRO_5020432855" evidence="1">
    <location>
        <begin position="18"/>
        <end position="309"/>
    </location>
</feature>
<evidence type="ECO:0000313" key="4">
    <source>
        <dbReference type="Proteomes" id="UP000297693"/>
    </source>
</evidence>
<reference evidence="3" key="1">
    <citation type="journal article" date="2019" name="PLoS Negl. Trop. Dis.">
        <title>Revisiting the worldwide diversity of Leptospira species in the environment.</title>
        <authorList>
            <person name="Vincent A.T."/>
            <person name="Schiettekatte O."/>
            <person name="Bourhy P."/>
            <person name="Veyrier F.J."/>
            <person name="Picardeau M."/>
        </authorList>
    </citation>
    <scope>NUCLEOTIDE SEQUENCE [LARGE SCALE GENOMIC DNA]</scope>
    <source>
        <strain evidence="3">201702476</strain>
    </source>
</reference>
<dbReference type="NCBIfam" id="TIGR04052">
    <property type="entry name" value="MbnP_like_WxW"/>
    <property type="match status" value="1"/>
</dbReference>
<dbReference type="Pfam" id="PF20243">
    <property type="entry name" value="MbnP"/>
    <property type="match status" value="1"/>
</dbReference>
<dbReference type="InterPro" id="IPR023977">
    <property type="entry name" value="MbnP-like"/>
</dbReference>
<dbReference type="PROSITE" id="PS51257">
    <property type="entry name" value="PROKAR_LIPOPROTEIN"/>
    <property type="match status" value="1"/>
</dbReference>
<keyword evidence="4" id="KW-1185">Reference proteome</keyword>
<dbReference type="RefSeq" id="WP_135623111.1">
    <property type="nucleotide sequence ID" value="NZ_RQGD01000022.1"/>
</dbReference>
<evidence type="ECO:0000256" key="1">
    <source>
        <dbReference type="SAM" id="SignalP"/>
    </source>
</evidence>
<evidence type="ECO:0000259" key="2">
    <source>
        <dbReference type="Pfam" id="PF20243"/>
    </source>
</evidence>
<gene>
    <name evidence="3" type="ORF">EHQ58_06700</name>
</gene>
<protein>
    <submittedName>
        <fullName evidence="3">Metallo-mystery pair system four-Cys motif protein</fullName>
    </submittedName>
</protein>
<dbReference type="EMBL" id="RQGD01000022">
    <property type="protein sequence ID" value="TGL60185.1"/>
    <property type="molecule type" value="Genomic_DNA"/>
</dbReference>
<dbReference type="AlphaFoldDB" id="A0A4V6QM61"/>